<dbReference type="InterPro" id="IPR002589">
    <property type="entry name" value="Macro_dom"/>
</dbReference>
<accession>A0A829YJY3</accession>
<dbReference type="SMART" id="SM00506">
    <property type="entry name" value="A1pp"/>
    <property type="match status" value="1"/>
</dbReference>
<dbReference type="Gene3D" id="3.40.220.10">
    <property type="entry name" value="Leucine Aminopeptidase, subunit E, domain 1"/>
    <property type="match status" value="1"/>
</dbReference>
<evidence type="ECO:0000313" key="2">
    <source>
        <dbReference type="EMBL" id="GFE83143.1"/>
    </source>
</evidence>
<sequence>MESSYSIDASANLIRLKVWGELTAESLMELLNQARADPEYVPGMHTIADYREAYGNWDYSEIQRFRDYLVHIAVPCEVRWAAIFKPGNLAAAGHVLILISEAVGSDIKLRMFEEPAAALRWVRGEDRPEASMSYEFLNGRVEVRTGDITGLKVDAVVNAANSSLLGGGGVDGAIHRRGGQEILRACQELRETCYPRGLPAGEAVLTTAGNLPARYVIHTVGPVWGRDQQPDTLLASCYKKSIALAANHALGSVAFPAISTGAYGYPKDEAAAIASTAISEALSQADAIERVSLVFFSDADLDVFLANQQF</sequence>
<dbReference type="AlphaFoldDB" id="A0A829YJY3"/>
<dbReference type="InterPro" id="IPR043472">
    <property type="entry name" value="Macro_dom-like"/>
</dbReference>
<dbReference type="Proteomes" id="UP000445000">
    <property type="component" value="Unassembled WGS sequence"/>
</dbReference>
<feature type="domain" description="Macro" evidence="1">
    <location>
        <begin position="128"/>
        <end position="310"/>
    </location>
</feature>
<dbReference type="PROSITE" id="PS51154">
    <property type="entry name" value="MACRO"/>
    <property type="match status" value="1"/>
</dbReference>
<evidence type="ECO:0000313" key="3">
    <source>
        <dbReference type="Proteomes" id="UP000445000"/>
    </source>
</evidence>
<dbReference type="PANTHER" id="PTHR11106">
    <property type="entry name" value="GANGLIOSIDE INDUCED DIFFERENTIATION ASSOCIATED PROTEIN 2-RELATED"/>
    <property type="match status" value="1"/>
</dbReference>
<dbReference type="Pfam" id="PF01661">
    <property type="entry name" value="Macro"/>
    <property type="match status" value="1"/>
</dbReference>
<dbReference type="PANTHER" id="PTHR11106:SF27">
    <property type="entry name" value="MACRO DOMAIN-CONTAINING PROTEIN"/>
    <property type="match status" value="1"/>
</dbReference>
<dbReference type="SUPFAM" id="SSF52949">
    <property type="entry name" value="Macro domain-like"/>
    <property type="match status" value="1"/>
</dbReference>
<gene>
    <name evidence="2" type="ORF">GCM10011487_51430</name>
</gene>
<dbReference type="NCBIfam" id="NF001664">
    <property type="entry name" value="PRK00431.1-6"/>
    <property type="match status" value="1"/>
</dbReference>
<dbReference type="EMBL" id="BLJN01000005">
    <property type="protein sequence ID" value="GFE83143.1"/>
    <property type="molecule type" value="Genomic_DNA"/>
</dbReference>
<dbReference type="CDD" id="cd02908">
    <property type="entry name" value="Macro_OAADPr_deacetylase"/>
    <property type="match status" value="1"/>
</dbReference>
<protein>
    <recommendedName>
        <fullName evidence="1">Macro domain-containing protein</fullName>
    </recommendedName>
</protein>
<proteinExistence type="predicted"/>
<keyword evidence="3" id="KW-1185">Reference proteome</keyword>
<comment type="caution">
    <text evidence="2">The sequence shown here is derived from an EMBL/GenBank/DDBJ whole genome shotgun (WGS) entry which is preliminary data.</text>
</comment>
<name>A0A829YJY3_9GAMM</name>
<reference evidence="3" key="1">
    <citation type="submission" date="2020-01" db="EMBL/GenBank/DDBJ databases">
        <title>'Steroidobacter agaridevorans' sp. nov., agar-degrading bacteria isolated from rhizosphere soils.</title>
        <authorList>
            <person name="Ikenaga M."/>
            <person name="Kataoka M."/>
            <person name="Murouchi A."/>
            <person name="Katsuragi S."/>
            <person name="Sakai M."/>
        </authorList>
    </citation>
    <scope>NUCLEOTIDE SEQUENCE [LARGE SCALE GENOMIC DNA]</scope>
    <source>
        <strain evidence="3">YU21-B</strain>
    </source>
</reference>
<organism evidence="2 3">
    <name type="scientific">Steroidobacter agaridevorans</name>
    <dbReference type="NCBI Taxonomy" id="2695856"/>
    <lineage>
        <taxon>Bacteria</taxon>
        <taxon>Pseudomonadati</taxon>
        <taxon>Pseudomonadota</taxon>
        <taxon>Gammaproteobacteria</taxon>
        <taxon>Steroidobacterales</taxon>
        <taxon>Steroidobacteraceae</taxon>
        <taxon>Steroidobacter</taxon>
    </lineage>
</organism>
<evidence type="ECO:0000259" key="1">
    <source>
        <dbReference type="PROSITE" id="PS51154"/>
    </source>
</evidence>